<comment type="caution">
    <text evidence="1">The sequence shown here is derived from an EMBL/GenBank/DDBJ whole genome shotgun (WGS) entry which is preliminary data.</text>
</comment>
<organism evidence="1 2">
    <name type="scientific">Rhynchosporium graminicola</name>
    <dbReference type="NCBI Taxonomy" id="2792576"/>
    <lineage>
        <taxon>Eukaryota</taxon>
        <taxon>Fungi</taxon>
        <taxon>Dikarya</taxon>
        <taxon>Ascomycota</taxon>
        <taxon>Pezizomycotina</taxon>
        <taxon>Leotiomycetes</taxon>
        <taxon>Helotiales</taxon>
        <taxon>Ploettnerulaceae</taxon>
        <taxon>Rhynchosporium</taxon>
    </lineage>
</organism>
<evidence type="ECO:0000313" key="1">
    <source>
        <dbReference type="EMBL" id="CZT12689.1"/>
    </source>
</evidence>
<dbReference type="EMBL" id="FJUW01000075">
    <property type="protein sequence ID" value="CZT12689.1"/>
    <property type="molecule type" value="Genomic_DNA"/>
</dbReference>
<dbReference type="Proteomes" id="UP000178129">
    <property type="component" value="Unassembled WGS sequence"/>
</dbReference>
<proteinExistence type="predicted"/>
<keyword evidence="2" id="KW-1185">Reference proteome</keyword>
<dbReference type="AlphaFoldDB" id="A0A1E1LS46"/>
<reference evidence="2" key="1">
    <citation type="submission" date="2016-03" db="EMBL/GenBank/DDBJ databases">
        <authorList>
            <person name="Ploux O."/>
        </authorList>
    </citation>
    <scope>NUCLEOTIDE SEQUENCE [LARGE SCALE GENOMIC DNA]</scope>
    <source>
        <strain evidence="2">UK7</strain>
    </source>
</reference>
<accession>A0A1E1LS46</accession>
<gene>
    <name evidence="1" type="ORF">RCO7_15191</name>
</gene>
<name>A0A1E1LS46_9HELO</name>
<sequence>MQISSILLVARTNTTNADVGRGNGQQSRMLYALIHCTNGKLQDWGFSESSCSLLWLKSSESSGYSKPR</sequence>
<evidence type="ECO:0000313" key="2">
    <source>
        <dbReference type="Proteomes" id="UP000178129"/>
    </source>
</evidence>
<dbReference type="InParanoid" id="A0A1E1LS46"/>
<protein>
    <submittedName>
        <fullName evidence="1">Uncharacterized protein</fullName>
    </submittedName>
</protein>